<evidence type="ECO:0000313" key="2">
    <source>
        <dbReference type="EMBL" id="MCQ4924582.1"/>
    </source>
</evidence>
<dbReference type="Gene3D" id="2.60.120.380">
    <property type="match status" value="1"/>
</dbReference>
<feature type="transmembrane region" description="Helical" evidence="1">
    <location>
        <begin position="12"/>
        <end position="32"/>
    </location>
</feature>
<keyword evidence="1" id="KW-0472">Membrane</keyword>
<organism evidence="2 3">
    <name type="scientific">Tissierella carlieri</name>
    <dbReference type="NCBI Taxonomy" id="689904"/>
    <lineage>
        <taxon>Bacteria</taxon>
        <taxon>Bacillati</taxon>
        <taxon>Bacillota</taxon>
        <taxon>Tissierellia</taxon>
        <taxon>Tissierellales</taxon>
        <taxon>Tissierellaceae</taxon>
        <taxon>Tissierella</taxon>
    </lineage>
</organism>
<keyword evidence="1" id="KW-0812">Transmembrane</keyword>
<dbReference type="EMBL" id="JANGAC010000013">
    <property type="protein sequence ID" value="MCQ4924582.1"/>
    <property type="molecule type" value="Genomic_DNA"/>
</dbReference>
<evidence type="ECO:0008006" key="4">
    <source>
        <dbReference type="Google" id="ProtNLM"/>
    </source>
</evidence>
<comment type="caution">
    <text evidence="2">The sequence shown here is derived from an EMBL/GenBank/DDBJ whole genome shotgun (WGS) entry which is preliminary data.</text>
</comment>
<evidence type="ECO:0000313" key="3">
    <source>
        <dbReference type="Proteomes" id="UP001524478"/>
    </source>
</evidence>
<sequence>GYIKLIKSSITLVVVGLFCFRVDKVDVIIYIYDEWDYKIGKVVIIVKKQRRIIGGFILAMMIITSTISYAFEMQSSTSINYYYETEPNDEPESAQLFRRNNDSYKATATGDYSDMHKVLGKLSGENDVDYYKIFLYKNGTKDKYDNILTVSSQNKLVIEVLNEDLVVINTFTQIPGNASNRFQANIPESQYYYLRLSESGISGENQYSFYFGSPTYSKGSISKNFSTQDMSRYKTREVEWTINTNEVPKDSVAYKITAGAGGDANISHPSIRKYKNTKRSNWTDLKQSKWFADEINPLYLFLGGSYDMNQTWIIFYDASTNTKTPFNVYPSVMIDYIYPNLPR</sequence>
<proteinExistence type="predicted"/>
<keyword evidence="1" id="KW-1133">Transmembrane helix</keyword>
<reference evidence="2 3" key="1">
    <citation type="submission" date="2022-06" db="EMBL/GenBank/DDBJ databases">
        <title>Isolation of gut microbiota from human fecal samples.</title>
        <authorList>
            <person name="Pamer E.G."/>
            <person name="Barat B."/>
            <person name="Waligurski E."/>
            <person name="Medina S."/>
            <person name="Paddock L."/>
            <person name="Mostad J."/>
        </authorList>
    </citation>
    <scope>NUCLEOTIDE SEQUENCE [LARGE SCALE GENOMIC DNA]</scope>
    <source>
        <strain evidence="2 3">DFI.7.95</strain>
    </source>
</reference>
<evidence type="ECO:0000256" key="1">
    <source>
        <dbReference type="SAM" id="Phobius"/>
    </source>
</evidence>
<gene>
    <name evidence="2" type="ORF">NE686_15880</name>
</gene>
<feature type="non-terminal residue" evidence="2">
    <location>
        <position position="1"/>
    </location>
</feature>
<feature type="transmembrane region" description="Helical" evidence="1">
    <location>
        <begin position="52"/>
        <end position="71"/>
    </location>
</feature>
<protein>
    <recommendedName>
        <fullName evidence="4">Peptidase C-terminal archaeal/bacterial domain-containing protein</fullName>
    </recommendedName>
</protein>
<name>A0ABT1SDL9_9FIRM</name>
<dbReference type="Proteomes" id="UP001524478">
    <property type="component" value="Unassembled WGS sequence"/>
</dbReference>
<accession>A0ABT1SDL9</accession>
<keyword evidence="3" id="KW-1185">Reference proteome</keyword>
<dbReference type="RefSeq" id="WP_256312299.1">
    <property type="nucleotide sequence ID" value="NZ_JANGAC010000013.1"/>
</dbReference>